<organism evidence="4">
    <name type="scientific">Marinobacter sp. MMG032</name>
    <dbReference type="NCBI Taxonomy" id="3158548"/>
    <lineage>
        <taxon>Bacteria</taxon>
        <taxon>Pseudomonadati</taxon>
        <taxon>Pseudomonadota</taxon>
        <taxon>Gammaproteobacteria</taxon>
        <taxon>Pseudomonadales</taxon>
        <taxon>Marinobacteraceae</taxon>
        <taxon>Marinobacter</taxon>
    </lineage>
</organism>
<dbReference type="Gene3D" id="3.90.550.10">
    <property type="entry name" value="Spore Coat Polysaccharide Biosynthesis Protein SpsA, Chain A"/>
    <property type="match status" value="1"/>
</dbReference>
<dbReference type="GO" id="GO:0016757">
    <property type="term" value="F:glycosyltransferase activity"/>
    <property type="evidence" value="ECO:0007669"/>
    <property type="project" value="UniProtKB-KW"/>
</dbReference>
<comment type="similarity">
    <text evidence="1">Belongs to the glycosyltransferase 2 family.</text>
</comment>
<accession>A0AAU7MLG6</accession>
<dbReference type="EC" id="2.4.-.-" evidence="4"/>
<dbReference type="EMBL" id="CP157802">
    <property type="protein sequence ID" value="XBQ19180.1"/>
    <property type="molecule type" value="Genomic_DNA"/>
</dbReference>
<evidence type="ECO:0000256" key="1">
    <source>
        <dbReference type="ARBA" id="ARBA00006739"/>
    </source>
</evidence>
<dbReference type="KEGG" id="mamm:ABNF92_17280"/>
<dbReference type="AlphaFoldDB" id="A0AAU7MLG6"/>
<dbReference type="InterPro" id="IPR029044">
    <property type="entry name" value="Nucleotide-diphossugar_trans"/>
</dbReference>
<dbReference type="Gene3D" id="3.40.50.2000">
    <property type="entry name" value="Glycogen Phosphorylase B"/>
    <property type="match status" value="1"/>
</dbReference>
<protein>
    <submittedName>
        <fullName evidence="4">Glycosyltransferase</fullName>
        <ecNumber evidence="4">2.4.-.-</ecNumber>
    </submittedName>
</protein>
<sequence length="612" mass="68254">MGATTVTATANNATICSFPVFCEDNELPSGFDVQSLDEVFRGTVPANMAVEIPTGVGCCMYMRRDSMDAIGLFDEEVFGRGYGEENDWCQRAIKNGWQNLHALNVFVYHKGAVSFAEESNPRKEENLNALLNRYPAYNADVQSFIQSDPAKGWRTAAFIAMLGASAQPKVVLMAHGMGGGVYTHIKELIREHPGLNYLLIEPVAGGCIRLHLAPESAPLYMDFRMEEEYPQLLEVLQAAGAGHVHIHHTMGLPTRLWGLARDLSVTLDYTLHDYAIVNGNPSLLDQQGRFVGDEEDRDARCAERFPLPEGVSASQWRKNQLFLLEQARYLICPSEDMHRRLASISEFAYLSNWVVTHHMDSRDLKADVESVQPERTVRVLVIGALSPEKGADILEQVASEASRSAIEFHLLGYAYRALDKAVITHGAYREEEAAALVKGIDPHVIWFPAQCAETYSYTLSLALQLGLPVVASEIGAFPERLAGRASTVLFPDFQSASAWTKFWKKAAVSFEKITDTAVPEAYRAPSDEEFYEHRYLDGLLVPDSVPDLPMQFMDHSLANAQKTDVLMGRREKLFRVLVGVLQTRFGSALAKLVPISIQRRVKRFLTRKPLQD</sequence>
<name>A0AAU7MLG6_9GAMM</name>
<evidence type="ECO:0000256" key="3">
    <source>
        <dbReference type="ARBA" id="ARBA00022679"/>
    </source>
</evidence>
<dbReference type="Pfam" id="PF13692">
    <property type="entry name" value="Glyco_trans_1_4"/>
    <property type="match status" value="1"/>
</dbReference>
<dbReference type="PANTHER" id="PTHR43179">
    <property type="entry name" value="RHAMNOSYLTRANSFERASE WBBL"/>
    <property type="match status" value="1"/>
</dbReference>
<keyword evidence="3 4" id="KW-0808">Transferase</keyword>
<dbReference type="SUPFAM" id="SSF53448">
    <property type="entry name" value="Nucleotide-diphospho-sugar transferases"/>
    <property type="match status" value="1"/>
</dbReference>
<gene>
    <name evidence="4" type="ORF">ABNF92_17280</name>
</gene>
<dbReference type="SUPFAM" id="SSF53756">
    <property type="entry name" value="UDP-Glycosyltransferase/glycogen phosphorylase"/>
    <property type="match status" value="1"/>
</dbReference>
<reference evidence="4" key="1">
    <citation type="submission" date="2024-05" db="EMBL/GenBank/DDBJ databases">
        <title>Draft Genome Sequences of Flagellimonas sp. MMG031 and Marinobacter sp. MMG032 Isolated from the dinoflagellate Symbiodinium pilosum.</title>
        <authorList>
            <person name="Shikuma N.J."/>
            <person name="Farrell M.V."/>
        </authorList>
    </citation>
    <scope>NUCLEOTIDE SEQUENCE</scope>
    <source>
        <strain evidence="4">MMG032</strain>
    </source>
</reference>
<evidence type="ECO:0000256" key="2">
    <source>
        <dbReference type="ARBA" id="ARBA00022676"/>
    </source>
</evidence>
<keyword evidence="2 4" id="KW-0328">Glycosyltransferase</keyword>
<evidence type="ECO:0000313" key="4">
    <source>
        <dbReference type="EMBL" id="XBQ19180.1"/>
    </source>
</evidence>
<dbReference type="PANTHER" id="PTHR43179:SF12">
    <property type="entry name" value="GALACTOFURANOSYLTRANSFERASE GLFT2"/>
    <property type="match status" value="1"/>
</dbReference>
<dbReference type="RefSeq" id="WP_349342841.1">
    <property type="nucleotide sequence ID" value="NZ_CP157802.1"/>
</dbReference>
<proteinExistence type="inferred from homology"/>